<evidence type="ECO:0000313" key="4">
    <source>
        <dbReference type="EMBL" id="CAB5229864.1"/>
    </source>
</evidence>
<reference evidence="2" key="1">
    <citation type="submission" date="2020-04" db="EMBL/GenBank/DDBJ databases">
        <authorList>
            <person name="Chiriac C."/>
            <person name="Salcher M."/>
            <person name="Ghai R."/>
            <person name="Kavagutti S V."/>
        </authorList>
    </citation>
    <scope>NUCLEOTIDE SEQUENCE</scope>
</reference>
<dbReference type="InterPro" id="IPR010064">
    <property type="entry name" value="HK97-gp10_tail"/>
</dbReference>
<feature type="region of interest" description="Disordered" evidence="1">
    <location>
        <begin position="53"/>
        <end position="72"/>
    </location>
</feature>
<sequence>MSKLDKSLLIKKGKVSIEGLDALLQTFKDLTGGKSDGKLVSAMRYALQPLQKQVRANAPKQRSNKNKSGRTGLLRKSIAVKAKKFGRGSKKKILGLVGPKFSTKLMLKNGLNIEPFRYAHLVERGASAHTVSPRRKEKQKSFVGPVMPGRFKSWQHPGAKAKPFMKTALAAVGGQIFMRFSEKMAEIISKIGVKK</sequence>
<dbReference type="NCBIfam" id="TIGR01725">
    <property type="entry name" value="phge_HK97_gp10"/>
    <property type="match status" value="1"/>
</dbReference>
<dbReference type="Pfam" id="PF04883">
    <property type="entry name" value="HK97-gp10_like"/>
    <property type="match status" value="1"/>
</dbReference>
<gene>
    <name evidence="3" type="ORF">UFOVP1388_17</name>
    <name evidence="4" type="ORF">UFOVP1565_22</name>
    <name evidence="2" type="ORF">UFOVP311_38</name>
</gene>
<feature type="region of interest" description="Disordered" evidence="1">
    <location>
        <begin position="129"/>
        <end position="148"/>
    </location>
</feature>
<evidence type="ECO:0000313" key="2">
    <source>
        <dbReference type="EMBL" id="CAB4136595.1"/>
    </source>
</evidence>
<protein>
    <submittedName>
        <fullName evidence="2">Phge_HK97_gp10, phage protein, HK97 gp10 family</fullName>
    </submittedName>
</protein>
<organism evidence="2">
    <name type="scientific">uncultured Caudovirales phage</name>
    <dbReference type="NCBI Taxonomy" id="2100421"/>
    <lineage>
        <taxon>Viruses</taxon>
        <taxon>Duplodnaviria</taxon>
        <taxon>Heunggongvirae</taxon>
        <taxon>Uroviricota</taxon>
        <taxon>Caudoviricetes</taxon>
        <taxon>Peduoviridae</taxon>
        <taxon>Maltschvirus</taxon>
        <taxon>Maltschvirus maltsch</taxon>
    </lineage>
</organism>
<evidence type="ECO:0000313" key="3">
    <source>
        <dbReference type="EMBL" id="CAB4203929.1"/>
    </source>
</evidence>
<name>A0A6J5LQ10_9CAUD</name>
<dbReference type="EMBL" id="LR798408">
    <property type="protein sequence ID" value="CAB5229864.1"/>
    <property type="molecule type" value="Genomic_DNA"/>
</dbReference>
<proteinExistence type="predicted"/>
<dbReference type="EMBL" id="LR797344">
    <property type="protein sequence ID" value="CAB4203929.1"/>
    <property type="molecule type" value="Genomic_DNA"/>
</dbReference>
<dbReference type="EMBL" id="LR796321">
    <property type="protein sequence ID" value="CAB4136595.1"/>
    <property type="molecule type" value="Genomic_DNA"/>
</dbReference>
<evidence type="ECO:0000256" key="1">
    <source>
        <dbReference type="SAM" id="MobiDB-lite"/>
    </source>
</evidence>
<accession>A0A6J5LQ10</accession>